<proteinExistence type="predicted"/>
<accession>A0ABQ1S162</accession>
<dbReference type="Proteomes" id="UP000629365">
    <property type="component" value="Unassembled WGS sequence"/>
</dbReference>
<sequence length="109" mass="11898">MVYVGRMAPLPRALECSKDLAPLQEPKSIWFDTGTITESALLAIRSSYGIDRLVLGTDATYGDAAETVDLIRTTKTLASGEAHWILDAATASMLGGLWLSARFAFPHRW</sequence>
<evidence type="ECO:0000313" key="2">
    <source>
        <dbReference type="Proteomes" id="UP000629365"/>
    </source>
</evidence>
<dbReference type="Gene3D" id="3.20.20.140">
    <property type="entry name" value="Metal-dependent hydrolases"/>
    <property type="match status" value="1"/>
</dbReference>
<gene>
    <name evidence="1" type="ORF">GCM10007269_34750</name>
</gene>
<reference evidence="2" key="1">
    <citation type="journal article" date="2019" name="Int. J. Syst. Evol. Microbiol.">
        <title>The Global Catalogue of Microorganisms (GCM) 10K type strain sequencing project: providing services to taxonomists for standard genome sequencing and annotation.</title>
        <authorList>
            <consortium name="The Broad Institute Genomics Platform"/>
            <consortium name="The Broad Institute Genome Sequencing Center for Infectious Disease"/>
            <person name="Wu L."/>
            <person name="Ma J."/>
        </authorList>
    </citation>
    <scope>NUCLEOTIDE SEQUENCE [LARGE SCALE GENOMIC DNA]</scope>
    <source>
        <strain evidence="2">CCM 7640</strain>
    </source>
</reference>
<comment type="caution">
    <text evidence="1">The sequence shown here is derived from an EMBL/GenBank/DDBJ whole genome shotgun (WGS) entry which is preliminary data.</text>
</comment>
<protein>
    <submittedName>
        <fullName evidence="1">Uncharacterized protein</fullName>
    </submittedName>
</protein>
<keyword evidence="2" id="KW-1185">Reference proteome</keyword>
<evidence type="ECO:0000313" key="1">
    <source>
        <dbReference type="EMBL" id="GGD89138.1"/>
    </source>
</evidence>
<dbReference type="SUPFAM" id="SSF51556">
    <property type="entry name" value="Metallo-dependent hydrolases"/>
    <property type="match status" value="1"/>
</dbReference>
<dbReference type="EMBL" id="BMCM01000007">
    <property type="protein sequence ID" value="GGD89138.1"/>
    <property type="molecule type" value="Genomic_DNA"/>
</dbReference>
<name>A0ABQ1S162_9MICO</name>
<dbReference type="InterPro" id="IPR032466">
    <property type="entry name" value="Metal_Hydrolase"/>
</dbReference>
<organism evidence="1 2">
    <name type="scientific">Microbacterium murale</name>
    <dbReference type="NCBI Taxonomy" id="1081040"/>
    <lineage>
        <taxon>Bacteria</taxon>
        <taxon>Bacillati</taxon>
        <taxon>Actinomycetota</taxon>
        <taxon>Actinomycetes</taxon>
        <taxon>Micrococcales</taxon>
        <taxon>Microbacteriaceae</taxon>
        <taxon>Microbacterium</taxon>
    </lineage>
</organism>